<evidence type="ECO:0000256" key="1">
    <source>
        <dbReference type="SAM" id="MobiDB-lite"/>
    </source>
</evidence>
<evidence type="ECO:0000313" key="4">
    <source>
        <dbReference type="Proteomes" id="UP001175271"/>
    </source>
</evidence>
<proteinExistence type="predicted"/>
<reference evidence="3" key="1">
    <citation type="submission" date="2023-06" db="EMBL/GenBank/DDBJ databases">
        <title>Genomic analysis of the entomopathogenic nematode Steinernema hermaphroditum.</title>
        <authorList>
            <person name="Schwarz E.M."/>
            <person name="Heppert J.K."/>
            <person name="Baniya A."/>
            <person name="Schwartz H.T."/>
            <person name="Tan C.-H."/>
            <person name="Antoshechkin I."/>
            <person name="Sternberg P.W."/>
            <person name="Goodrich-Blair H."/>
            <person name="Dillman A.R."/>
        </authorList>
    </citation>
    <scope>NUCLEOTIDE SEQUENCE</scope>
    <source>
        <strain evidence="3">PS9179</strain>
        <tissue evidence="3">Whole animal</tissue>
    </source>
</reference>
<dbReference type="EMBL" id="JAUCMV010000005">
    <property type="protein sequence ID" value="KAK0395503.1"/>
    <property type="molecule type" value="Genomic_DNA"/>
</dbReference>
<dbReference type="PROSITE" id="PS50097">
    <property type="entry name" value="BTB"/>
    <property type="match status" value="1"/>
</dbReference>
<dbReference type="SMART" id="SM00355">
    <property type="entry name" value="ZnF_C2H2"/>
    <property type="match status" value="4"/>
</dbReference>
<protein>
    <recommendedName>
        <fullName evidence="2">BTB domain-containing protein</fullName>
    </recommendedName>
</protein>
<dbReference type="Proteomes" id="UP001175271">
    <property type="component" value="Unassembled WGS sequence"/>
</dbReference>
<dbReference type="InterPro" id="IPR036236">
    <property type="entry name" value="Znf_C2H2_sf"/>
</dbReference>
<sequence>MSLSGGTMTATQSSSESRRHNLVHSTYAHSPLQAFSICMEISPKSTVPRQSVYETLPLLQSFHEMNTGEKPLTRIAPQLYATKRFSDLIVVVSDESGSKEVQAHRAFVVPTIPLIDKLVSEKQESRVVLYFNDCQNSCIIFEDILEVIYMSSEAVQRKQEIPILEYFVVFHKLELLNEQSFMAMMMKMIQEDHDTIPYLVQQYQQTSLLMNAFALPQLPSFAPLFPQNTPFGLPITSPDVFQYPLNGIETSSSVSSDDDPCCSRTLDEITVPSDDTEGWCRNKKYIREVPNGFMCTICKKTYGRYNSVSYHVTIYHRNAPIKCDWEDCNFSTREARYIHFHKYYRHNVPLPESIDVGSRRCPYPECSHVSKSPAMLAKHIRNRHYMSAQKNVTDPSEQFLAANAHISQMLSGSTTTELFKNENENVSQFVCAVCQMSCSSPESLAEHVRCGHNLLQAQQS</sequence>
<keyword evidence="4" id="KW-1185">Reference proteome</keyword>
<name>A0AA39GZB0_9BILA</name>
<feature type="compositionally biased region" description="Polar residues" evidence="1">
    <location>
        <begin position="1"/>
        <end position="15"/>
    </location>
</feature>
<dbReference type="InterPro" id="IPR013087">
    <property type="entry name" value="Znf_C2H2_type"/>
</dbReference>
<dbReference type="PROSITE" id="PS00028">
    <property type="entry name" value="ZINC_FINGER_C2H2_1"/>
    <property type="match status" value="2"/>
</dbReference>
<feature type="region of interest" description="Disordered" evidence="1">
    <location>
        <begin position="1"/>
        <end position="20"/>
    </location>
</feature>
<dbReference type="SUPFAM" id="SSF57667">
    <property type="entry name" value="beta-beta-alpha zinc fingers"/>
    <property type="match status" value="1"/>
</dbReference>
<accession>A0AA39GZB0</accession>
<dbReference type="InterPro" id="IPR011333">
    <property type="entry name" value="SKP1/BTB/POZ_sf"/>
</dbReference>
<gene>
    <name evidence="3" type="ORF">QR680_001313</name>
</gene>
<dbReference type="AlphaFoldDB" id="A0AA39GZB0"/>
<evidence type="ECO:0000313" key="3">
    <source>
        <dbReference type="EMBL" id="KAK0395503.1"/>
    </source>
</evidence>
<dbReference type="Gene3D" id="3.30.710.10">
    <property type="entry name" value="Potassium Channel Kv1.1, Chain A"/>
    <property type="match status" value="1"/>
</dbReference>
<comment type="caution">
    <text evidence="3">The sequence shown here is derived from an EMBL/GenBank/DDBJ whole genome shotgun (WGS) entry which is preliminary data.</text>
</comment>
<evidence type="ECO:0000259" key="2">
    <source>
        <dbReference type="PROSITE" id="PS50097"/>
    </source>
</evidence>
<dbReference type="InterPro" id="IPR000210">
    <property type="entry name" value="BTB/POZ_dom"/>
</dbReference>
<feature type="domain" description="BTB" evidence="2">
    <location>
        <begin position="86"/>
        <end position="157"/>
    </location>
</feature>
<organism evidence="3 4">
    <name type="scientific">Steinernema hermaphroditum</name>
    <dbReference type="NCBI Taxonomy" id="289476"/>
    <lineage>
        <taxon>Eukaryota</taxon>
        <taxon>Metazoa</taxon>
        <taxon>Ecdysozoa</taxon>
        <taxon>Nematoda</taxon>
        <taxon>Chromadorea</taxon>
        <taxon>Rhabditida</taxon>
        <taxon>Tylenchina</taxon>
        <taxon>Panagrolaimomorpha</taxon>
        <taxon>Strongyloidoidea</taxon>
        <taxon>Steinernematidae</taxon>
        <taxon>Steinernema</taxon>
    </lineage>
</organism>